<gene>
    <name evidence="2" type="ORF">FHU31_005305</name>
</gene>
<dbReference type="EMBL" id="JAANOW010000003">
    <property type="protein sequence ID" value="NIH98299.1"/>
    <property type="molecule type" value="Genomic_DNA"/>
</dbReference>
<dbReference type="RefSeq" id="WP_167163558.1">
    <property type="nucleotide sequence ID" value="NZ_JAANOW010000003.1"/>
</dbReference>
<feature type="chain" id="PRO_5031514417" description="Secreted protein" evidence="1">
    <location>
        <begin position="28"/>
        <end position="102"/>
    </location>
</feature>
<evidence type="ECO:0000256" key="1">
    <source>
        <dbReference type="SAM" id="SignalP"/>
    </source>
</evidence>
<protein>
    <recommendedName>
        <fullName evidence="4">Secreted protein</fullName>
    </recommendedName>
</protein>
<keyword evidence="1" id="KW-0732">Signal</keyword>
<organism evidence="2 3">
    <name type="scientific">Mycolicibacterium fluoranthenivorans</name>
    <dbReference type="NCBI Taxonomy" id="258505"/>
    <lineage>
        <taxon>Bacteria</taxon>
        <taxon>Bacillati</taxon>
        <taxon>Actinomycetota</taxon>
        <taxon>Actinomycetes</taxon>
        <taxon>Mycobacteriales</taxon>
        <taxon>Mycobacteriaceae</taxon>
        <taxon>Mycolicibacterium</taxon>
    </lineage>
</organism>
<accession>A0A7X5U4N7</accession>
<reference evidence="2 3" key="1">
    <citation type="submission" date="2020-03" db="EMBL/GenBank/DDBJ databases">
        <title>Sequencing the genomes of 1000 actinobacteria strains.</title>
        <authorList>
            <person name="Klenk H.-P."/>
        </authorList>
    </citation>
    <scope>NUCLEOTIDE SEQUENCE [LARGE SCALE GENOMIC DNA]</scope>
    <source>
        <strain evidence="2 3">DSM 44556</strain>
    </source>
</reference>
<evidence type="ECO:0000313" key="3">
    <source>
        <dbReference type="Proteomes" id="UP000547444"/>
    </source>
</evidence>
<keyword evidence="3" id="KW-1185">Reference proteome</keyword>
<dbReference type="AlphaFoldDB" id="A0A7X5U4N7"/>
<comment type="caution">
    <text evidence="2">The sequence shown here is derived from an EMBL/GenBank/DDBJ whole genome shotgun (WGS) entry which is preliminary data.</text>
</comment>
<dbReference type="Proteomes" id="UP000547444">
    <property type="component" value="Unassembled WGS sequence"/>
</dbReference>
<evidence type="ECO:0000313" key="2">
    <source>
        <dbReference type="EMBL" id="NIH98299.1"/>
    </source>
</evidence>
<proteinExistence type="predicted"/>
<name>A0A7X5U4N7_9MYCO</name>
<sequence length="102" mass="10247">MKGFVITAITAATLGAATLGLAGPAAAAAGPTGPSSVTDTIKNLESHGNEVIMTKLSGGALTGKCSVVSVRDGQETSAKSSKIHGKYLPQSVHSTMYVDVRC</sequence>
<feature type="signal peptide" evidence="1">
    <location>
        <begin position="1"/>
        <end position="27"/>
    </location>
</feature>
<evidence type="ECO:0008006" key="4">
    <source>
        <dbReference type="Google" id="ProtNLM"/>
    </source>
</evidence>